<dbReference type="CDD" id="cd01184">
    <property type="entry name" value="INT_C_like_1"/>
    <property type="match status" value="1"/>
</dbReference>
<dbReference type="InterPro" id="IPR002104">
    <property type="entry name" value="Integrase_catalytic"/>
</dbReference>
<protein>
    <submittedName>
        <fullName evidence="4">Site-specific integrase</fullName>
    </submittedName>
</protein>
<evidence type="ECO:0000256" key="2">
    <source>
        <dbReference type="SAM" id="MobiDB-lite"/>
    </source>
</evidence>
<evidence type="ECO:0000313" key="4">
    <source>
        <dbReference type="EMBL" id="MBP0446523.1"/>
    </source>
</evidence>
<dbReference type="SUPFAM" id="SSF56349">
    <property type="entry name" value="DNA breaking-rejoining enzymes"/>
    <property type="match status" value="1"/>
</dbReference>
<sequence length="678" mass="74228">MALGTGDRGTAVIRAAQLDAEFERLVAMATGTGTAGQTETLGTALAAFRKCATTWREGERAARPAGVRGTNAPAREWSIGSELGRSLCAFADQPDAMGQTLPLNLLARLTEELAPGADTSGESYGAIAEQLASALVEGGKATPIRASLLGESARRAAVAEGRAGIFERALLANDTDLAEEHLSRFELEEGIAFEPAERRIMLRYALRVLADVAREDARRERGQYPAPELDPLMAMPIQSRPVREDPGRARDLNVTGKPAASTTGNQQEGDEAPAQAEQVPSAKPAGFMQASAAAIARIKARTMDQVGPKQIRDYNVARRLFGDICGDLNITAITKETCQDLREQLGRVPNQHGKGGRFRNRTAREAILLADEDDAVAIRTAIAANSDPEDAPRVPRMSAATINKHLTSLQTLVGEQLDVDRKGQTPFLAVRFSKSYVKANATFDRRQLEDDRLTAIFHGPAFTGFSDNPEDRFLPGNTLIRDARYWVPLVALYGGERLEELLELWPDDVVKEDGVELISIGAIHDRKRTQVKSASSVRKVPVHSVLKELGFLDYVRTMRQSGSRLLFPGFKRAGPDKRFGHNFSQWWTGYRLAVDAYKEGQDFHSMRHGVNTRLLASKVPETIIRTLLGHSHGNSMTGGTYNSGLSHTELADAMELLRYPELDVELLAKRAEQLKPHR</sequence>
<dbReference type="Gene3D" id="1.10.443.10">
    <property type="entry name" value="Intergrase catalytic core"/>
    <property type="match status" value="1"/>
</dbReference>
<proteinExistence type="predicted"/>
<name>A0ABS4AHP6_9PROT</name>
<dbReference type="InterPro" id="IPR013762">
    <property type="entry name" value="Integrase-like_cat_sf"/>
</dbReference>
<reference evidence="4 5" key="1">
    <citation type="submission" date="2021-03" db="EMBL/GenBank/DDBJ databases">
        <authorList>
            <person name="So Y."/>
        </authorList>
    </citation>
    <scope>NUCLEOTIDE SEQUENCE [LARGE SCALE GENOMIC DNA]</scope>
    <source>
        <strain evidence="4 5">SSH11</strain>
    </source>
</reference>
<evidence type="ECO:0000313" key="5">
    <source>
        <dbReference type="Proteomes" id="UP000681594"/>
    </source>
</evidence>
<dbReference type="EMBL" id="JAGIZB010000018">
    <property type="protein sequence ID" value="MBP0446523.1"/>
    <property type="molecule type" value="Genomic_DNA"/>
</dbReference>
<keyword evidence="5" id="KW-1185">Reference proteome</keyword>
<comment type="caution">
    <text evidence="4">The sequence shown here is derived from an EMBL/GenBank/DDBJ whole genome shotgun (WGS) entry which is preliminary data.</text>
</comment>
<keyword evidence="1" id="KW-0233">DNA recombination</keyword>
<organism evidence="4 5">
    <name type="scientific">Pararoseomonas baculiformis</name>
    <dbReference type="NCBI Taxonomy" id="2820812"/>
    <lineage>
        <taxon>Bacteria</taxon>
        <taxon>Pseudomonadati</taxon>
        <taxon>Pseudomonadota</taxon>
        <taxon>Alphaproteobacteria</taxon>
        <taxon>Acetobacterales</taxon>
        <taxon>Acetobacteraceae</taxon>
        <taxon>Pararoseomonas</taxon>
    </lineage>
</organism>
<feature type="domain" description="Tyr recombinase" evidence="3">
    <location>
        <begin position="452"/>
        <end position="655"/>
    </location>
</feature>
<gene>
    <name evidence="4" type="ORF">J8J14_17245</name>
</gene>
<feature type="region of interest" description="Disordered" evidence="2">
    <location>
        <begin position="242"/>
        <end position="283"/>
    </location>
</feature>
<evidence type="ECO:0000259" key="3">
    <source>
        <dbReference type="PROSITE" id="PS51898"/>
    </source>
</evidence>
<dbReference type="Proteomes" id="UP000681594">
    <property type="component" value="Unassembled WGS sequence"/>
</dbReference>
<dbReference type="InterPro" id="IPR011010">
    <property type="entry name" value="DNA_brk_join_enz"/>
</dbReference>
<dbReference type="PROSITE" id="PS51898">
    <property type="entry name" value="TYR_RECOMBINASE"/>
    <property type="match status" value="1"/>
</dbReference>
<accession>A0ABS4AHP6</accession>
<feature type="compositionally biased region" description="Basic and acidic residues" evidence="2">
    <location>
        <begin position="242"/>
        <end position="251"/>
    </location>
</feature>
<evidence type="ECO:0000256" key="1">
    <source>
        <dbReference type="ARBA" id="ARBA00023172"/>
    </source>
</evidence>